<accession>A0A0R1H8Q6</accession>
<dbReference type="PANTHER" id="PTHR28255:SF1">
    <property type="entry name" value="UPF0303 PROTEIN YBR137W"/>
    <property type="match status" value="1"/>
</dbReference>
<dbReference type="InterPro" id="IPR005624">
    <property type="entry name" value="PduO/GlcC-like"/>
</dbReference>
<dbReference type="RefSeq" id="WP_057903154.1">
    <property type="nucleotide sequence ID" value="NZ_AZDA01000001.1"/>
</dbReference>
<protein>
    <submittedName>
        <fullName evidence="1">Uncharacterized protein</fullName>
    </submittedName>
</protein>
<proteinExistence type="predicted"/>
<dbReference type="Gene3D" id="3.30.450.150">
    <property type="entry name" value="Haem-degrading domain"/>
    <property type="match status" value="1"/>
</dbReference>
<dbReference type="STRING" id="1423726.FC07_GL001725"/>
<dbReference type="OrthoDB" id="9815315at2"/>
<dbReference type="PATRIC" id="fig|1423726.3.peg.1785"/>
<sequence length="154" mass="17046">MLTEQSVLAQEQETALSHFGLADLNPFIQKLIEISGEDYEQVCVLIKLNKRPVFFHAGVATTNENNVWIAKKEHTVDQFDHSSLYEKLIYTENPAQFYQDSGLSPKDYAIVGGGLPIIVENTGIVGSLIISGLTDTGDHDLGYRTLLAYKSSLN</sequence>
<organism evidence="1 2">
    <name type="scientific">Loigolactobacillus bifermentans DSM 20003</name>
    <dbReference type="NCBI Taxonomy" id="1423726"/>
    <lineage>
        <taxon>Bacteria</taxon>
        <taxon>Bacillati</taxon>
        <taxon>Bacillota</taxon>
        <taxon>Bacilli</taxon>
        <taxon>Lactobacillales</taxon>
        <taxon>Lactobacillaceae</taxon>
        <taxon>Loigolactobacillus</taxon>
    </lineage>
</organism>
<dbReference type="EMBL" id="AZDA01000001">
    <property type="protein sequence ID" value="KRK41027.1"/>
    <property type="molecule type" value="Genomic_DNA"/>
</dbReference>
<reference evidence="1 2" key="1">
    <citation type="journal article" date="2015" name="Genome Announc.">
        <title>Expanding the biotechnology potential of lactobacilli through comparative genomics of 213 strains and associated genera.</title>
        <authorList>
            <person name="Sun Z."/>
            <person name="Harris H.M."/>
            <person name="McCann A."/>
            <person name="Guo C."/>
            <person name="Argimon S."/>
            <person name="Zhang W."/>
            <person name="Yang X."/>
            <person name="Jeffery I.B."/>
            <person name="Cooney J.C."/>
            <person name="Kagawa T.F."/>
            <person name="Liu W."/>
            <person name="Song Y."/>
            <person name="Salvetti E."/>
            <person name="Wrobel A."/>
            <person name="Rasinkangas P."/>
            <person name="Parkhill J."/>
            <person name="Rea M.C."/>
            <person name="O'Sullivan O."/>
            <person name="Ritari J."/>
            <person name="Douillard F.P."/>
            <person name="Paul Ross R."/>
            <person name="Yang R."/>
            <person name="Briner A.E."/>
            <person name="Felis G.E."/>
            <person name="de Vos W.M."/>
            <person name="Barrangou R."/>
            <person name="Klaenhammer T.R."/>
            <person name="Caufield P.W."/>
            <person name="Cui Y."/>
            <person name="Zhang H."/>
            <person name="O'Toole P.W."/>
        </authorList>
    </citation>
    <scope>NUCLEOTIDE SEQUENCE [LARGE SCALE GENOMIC DNA]</scope>
    <source>
        <strain evidence="1 2">DSM 20003</strain>
    </source>
</reference>
<dbReference type="SUPFAM" id="SSF143744">
    <property type="entry name" value="GlcG-like"/>
    <property type="match status" value="1"/>
</dbReference>
<dbReference type="Pfam" id="PF03928">
    <property type="entry name" value="HbpS-like"/>
    <property type="match status" value="1"/>
</dbReference>
<evidence type="ECO:0000313" key="1">
    <source>
        <dbReference type="EMBL" id="KRK41027.1"/>
    </source>
</evidence>
<name>A0A0R1H8Q6_9LACO</name>
<dbReference type="InterPro" id="IPR038084">
    <property type="entry name" value="PduO/GlcC-like_sf"/>
</dbReference>
<comment type="caution">
    <text evidence="1">The sequence shown here is derived from an EMBL/GenBank/DDBJ whole genome shotgun (WGS) entry which is preliminary data.</text>
</comment>
<dbReference type="PANTHER" id="PTHR28255">
    <property type="match status" value="1"/>
</dbReference>
<evidence type="ECO:0000313" key="2">
    <source>
        <dbReference type="Proteomes" id="UP000051461"/>
    </source>
</evidence>
<dbReference type="AlphaFoldDB" id="A0A0R1H8Q6"/>
<keyword evidence="2" id="KW-1185">Reference proteome</keyword>
<dbReference type="Proteomes" id="UP000051461">
    <property type="component" value="Unassembled WGS sequence"/>
</dbReference>
<dbReference type="InterPro" id="IPR010371">
    <property type="entry name" value="YBR137W-like"/>
</dbReference>
<gene>
    <name evidence="1" type="ORF">FC07_GL001725</name>
</gene>